<evidence type="ECO:0000256" key="2">
    <source>
        <dbReference type="SAM" id="MobiDB-lite"/>
    </source>
</evidence>
<feature type="non-terminal residue" evidence="3">
    <location>
        <position position="1"/>
    </location>
</feature>
<evidence type="ECO:0000313" key="3">
    <source>
        <dbReference type="EMBL" id="GKT32178.1"/>
    </source>
</evidence>
<feature type="compositionally biased region" description="Basic and acidic residues" evidence="2">
    <location>
        <begin position="487"/>
        <end position="512"/>
    </location>
</feature>
<accession>A0ABQ5KI31</accession>
<sequence length="2094" mass="237247">MKKETDETSKELISRVAEVEAKLSSIEHAYQIAIDKSHGDLFSDFSDSLTKLSSSMSDQHKDLLDRVSSVSSSFSTQQQECTLHIANNRSDIDDLTIKLSDHISKIEDRMSALEKAVTLSKKESIDRERAYKAEMATQMKEYESRMEEKFQLFADKISEQIKVLSGPNESLIEGLSSIDKCTKDVKILSESVEERLASHFEKAADIHTELQTELNDRLDQNETRLKHLLSQSDSSIQHLVKSHIASSVSSVQSTLGVLTNTITTSRASLQRSISELDHRVSINEDVVSSLSSTVSHFKDRMKDWMDHEKDRRDGTLREFQGTMKITESAFRRDVTKVKESIDHLKEEVELSLKEADSLAARRHGQLEENISRFSQASRTHMDRSEKLMGQLGKRIETVSTRIDGDIKDLSSHAKSMLASSEETAIARESEITKHIAQERTRTENDMKHNNTRLMGVLHTLQNRLKKCEENIIRVGSSQPFLISRPQWGEKDVQEHEESDSKSEEGKKHESTPEGKPFSSLSSLSSLSLRLSVCEGELKTIHSHLGAHSDEIDAVRDINEKECEHVLSKVNDLECVMKESNRELERKDMKARDVIKKSLEDRTSVLQDMLVERIATLSRTSEEAREKVRRDAECGRTDLLAELNSAIKSFNASIEAEEKARETSDHAIKADMASLTRQTEEQHASATSLIIETQKELQAETNSLRDQTSLRFDGNEQTMAALKEERIEKEKELRDILMRTEEALSRTISDLSQKIDAERKSDVDTLTNELKREHEENSVHFSSIESNVHSLEEKTTLELSRAISERNSMLERIETELKDSIETHHSLASKMIDQTRADVDKERSELADTVSQNIKDLREETSSRDAKNEGSIEIHGERIAANKEFITSVHKDLAEIIRLGGVQEEKDRLALKDSLVHSITQLSKEVKETHERDIDTLQKQTNAEIIEMDKKHEGLHQGVVARLDNHNSQLQTHLEHLERHDGHLEKHDGHLEKHDGHLEKHDEELSNHSAQGQDHSDQLHSLHSSLSSLVARVEKDETAILDKEQSTIAREKELQEVWETKEKENAEHLKESLRIVDELASRFQEDVKKEHVKIFHEIETTKDTMSSSTIELKHSISDLSTSVAANRKTDLASFAASVSSLHDQITSTQSLVHENQNEVVEKLKEEAKIRSERADNVDSELHRISAVIESSHNSSVKATADLRKRTDERYDSLAKHVSETHQKDLSEVQTSLAVIRDTLSKHEVSIDSNSENIEKNEKNNSHSIAVLGSSVSTNKGSIDEHSRELVSVKQSIEHVSEDMMERLEKSKSEISHAIDEERGIREVGLDEAKKERASIVEQLNDGVQLLQNSLEEQGVSLSNSIEKESSERRSEALRISSELSQAIETEKETRISISSTDRSNFEHQLSQLVKNLEEEKVARTSSVSTLSTTLDAEIERCHDSIGKEKVAREESDTKIHEELVHVDTTIKEMLSSEKETRENEVSILQADLHKAIENEDEQRTRAFNHLEERMKEDKNLVEKQLESIGERIEEHHEELTVALKSEAQKREEAFIIGGSAREDLKKELNERMSEETERVNSILSQHSSGLTGLTNSIDTHVEKQCVREAGFDNDIVELRESIANTNSDVESVRSTLSSKLEAHVTDSEAQRSQDRVEINCQIDALMPVLDAKTKEVLETEHSFQEKQLQDQLAQKAKLEAVLQQTQEKMDSLTVRFDAKLEETTKKIDRVANQSAEAVVEVSKAIDVTKKRVREDMKQFVSFQQTHMGNVNSMVKAVEGRVGKAEDKVVQIHGDVRRMGENIDEKLTTQLSKQALSTQASFAQIGQDITSQSASHQSDLRRLREEQKKFEKQVERTMEYNRKLDSTLDGIRSTIEHVEQQSRRRLQRDTDEVRELKREMGDLRSSMSIERIFSSPHELRRSESYAGATRKAPSVTSSSSSFRPSSSFIGAGAVYNSQTRPSRGLGQGEARGSNPISGTGRRVLSAQELDIDDSISSRKAIVDGSEREYSSIEETQDRTVDADILKTLLSMGLKEKDLDENVKRFGDNKYAFFGDIQVHVQRNARGKLEIKFQNARGSNPLAFESYIKDAMKVSKKRVLK</sequence>
<feature type="compositionally biased region" description="Low complexity" evidence="2">
    <location>
        <begin position="1928"/>
        <end position="1940"/>
    </location>
</feature>
<organism evidence="3 4">
    <name type="scientific">Aduncisulcus paluster</name>
    <dbReference type="NCBI Taxonomy" id="2918883"/>
    <lineage>
        <taxon>Eukaryota</taxon>
        <taxon>Metamonada</taxon>
        <taxon>Carpediemonas-like organisms</taxon>
        <taxon>Aduncisulcus</taxon>
    </lineage>
</organism>
<proteinExistence type="predicted"/>
<protein>
    <submittedName>
        <fullName evidence="3">Uncharacterized protein</fullName>
    </submittedName>
</protein>
<keyword evidence="4" id="KW-1185">Reference proteome</keyword>
<dbReference type="Proteomes" id="UP001057375">
    <property type="component" value="Unassembled WGS sequence"/>
</dbReference>
<comment type="caution">
    <text evidence="3">The sequence shown here is derived from an EMBL/GenBank/DDBJ whole genome shotgun (WGS) entry which is preliminary data.</text>
</comment>
<reference evidence="3" key="1">
    <citation type="submission" date="2022-03" db="EMBL/GenBank/DDBJ databases">
        <title>Draft genome sequence of Aduncisulcus paluster, a free-living microaerophilic Fornicata.</title>
        <authorList>
            <person name="Yuyama I."/>
            <person name="Kume K."/>
            <person name="Tamura T."/>
            <person name="Inagaki Y."/>
            <person name="Hashimoto T."/>
        </authorList>
    </citation>
    <scope>NUCLEOTIDE SEQUENCE</scope>
    <source>
        <strain evidence="3">NY0171</strain>
    </source>
</reference>
<dbReference type="EMBL" id="BQXS01009951">
    <property type="protein sequence ID" value="GKT32178.1"/>
    <property type="molecule type" value="Genomic_DNA"/>
</dbReference>
<feature type="coiled-coil region" evidence="1">
    <location>
        <begin position="1669"/>
        <end position="1717"/>
    </location>
</feature>
<evidence type="ECO:0000313" key="4">
    <source>
        <dbReference type="Proteomes" id="UP001057375"/>
    </source>
</evidence>
<feature type="region of interest" description="Disordered" evidence="2">
    <location>
        <begin position="1908"/>
        <end position="1940"/>
    </location>
</feature>
<name>A0ABQ5KI31_9EUKA</name>
<feature type="region of interest" description="Disordered" evidence="2">
    <location>
        <begin position="1952"/>
        <end position="1976"/>
    </location>
</feature>
<feature type="coiled-coil region" evidence="1">
    <location>
        <begin position="1827"/>
        <end position="1900"/>
    </location>
</feature>
<feature type="compositionally biased region" description="Basic and acidic residues" evidence="2">
    <location>
        <begin position="986"/>
        <end position="1005"/>
    </location>
</feature>
<evidence type="ECO:0000256" key="1">
    <source>
        <dbReference type="SAM" id="Coils"/>
    </source>
</evidence>
<feature type="region of interest" description="Disordered" evidence="2">
    <location>
        <begin position="986"/>
        <end position="1020"/>
    </location>
</feature>
<feature type="coiled-coil region" evidence="1">
    <location>
        <begin position="711"/>
        <end position="738"/>
    </location>
</feature>
<feature type="region of interest" description="Disordered" evidence="2">
    <location>
        <begin position="483"/>
        <end position="520"/>
    </location>
</feature>
<keyword evidence="1" id="KW-0175">Coiled coil</keyword>
<gene>
    <name evidence="3" type="ORF">ADUPG1_006384</name>
</gene>